<dbReference type="Proteomes" id="UP000219612">
    <property type="component" value="Unassembled WGS sequence"/>
</dbReference>
<keyword evidence="2" id="KW-1185">Reference proteome</keyword>
<name>A0A285FQ76_9ACTN</name>
<dbReference type="RefSeq" id="WP_097318241.1">
    <property type="nucleotide sequence ID" value="NZ_OBDY01000001.1"/>
</dbReference>
<dbReference type="AlphaFoldDB" id="A0A285FQ76"/>
<organism evidence="1 2">
    <name type="scientific">Paractinoplanes atraurantiacus</name>
    <dbReference type="NCBI Taxonomy" id="1036182"/>
    <lineage>
        <taxon>Bacteria</taxon>
        <taxon>Bacillati</taxon>
        <taxon>Actinomycetota</taxon>
        <taxon>Actinomycetes</taxon>
        <taxon>Micromonosporales</taxon>
        <taxon>Micromonosporaceae</taxon>
        <taxon>Paractinoplanes</taxon>
    </lineage>
</organism>
<accession>A0A285FQ76</accession>
<dbReference type="OrthoDB" id="3698952at2"/>
<evidence type="ECO:0008006" key="3">
    <source>
        <dbReference type="Google" id="ProtNLM"/>
    </source>
</evidence>
<evidence type="ECO:0000313" key="1">
    <source>
        <dbReference type="EMBL" id="SNY12476.1"/>
    </source>
</evidence>
<proteinExistence type="predicted"/>
<sequence length="229" mass="25725">MTAADLSHEMASADAWQFIRWFAETWATPLLPGDGCDEAELGVSLPASLRRAYELFGRRFDLTRSQDRLLAPDEVHVDDTGDVLIFRVENQHVAEWGVPLTAVNEPDPPVVFRCPSFPAAERAWQPFLATVSLACVEMVLSEWMFSGGEFTDNRELDDGDLVVLEERFRRLPMPDYPLWAGGGPMRWFAGDGVILRVDAGTWLWCRAQSAEAIVAVREVLPGEWLMEEA</sequence>
<dbReference type="EMBL" id="OBDY01000001">
    <property type="protein sequence ID" value="SNY12476.1"/>
    <property type="molecule type" value="Genomic_DNA"/>
</dbReference>
<evidence type="ECO:0000313" key="2">
    <source>
        <dbReference type="Proteomes" id="UP000219612"/>
    </source>
</evidence>
<protein>
    <recommendedName>
        <fullName evidence="3">SMI1/KNR4 family protein</fullName>
    </recommendedName>
</protein>
<gene>
    <name evidence="1" type="ORF">SAMN05421748_1011029</name>
</gene>
<reference evidence="1 2" key="1">
    <citation type="submission" date="2017-09" db="EMBL/GenBank/DDBJ databases">
        <authorList>
            <person name="Ehlers B."/>
            <person name="Leendertz F.H."/>
        </authorList>
    </citation>
    <scope>NUCLEOTIDE SEQUENCE [LARGE SCALE GENOMIC DNA]</scope>
    <source>
        <strain evidence="1 2">CGMCC 4.6857</strain>
    </source>
</reference>